<dbReference type="PANTHER" id="PTHR43792">
    <property type="entry name" value="GNAT FAMILY, PUTATIVE (AFU_ORTHOLOGUE AFUA_3G00765)-RELATED-RELATED"/>
    <property type="match status" value="1"/>
</dbReference>
<dbReference type="RefSeq" id="WP_380536687.1">
    <property type="nucleotide sequence ID" value="NZ_JBHFAB010000010.1"/>
</dbReference>
<name>A0ABV6VWW8_9ACTN</name>
<dbReference type="Gene3D" id="3.40.630.30">
    <property type="match status" value="1"/>
</dbReference>
<protein>
    <submittedName>
        <fullName evidence="2">GNAT family N-acetyltransferase</fullName>
        <ecNumber evidence="2">2.3.-.-</ecNumber>
    </submittedName>
</protein>
<gene>
    <name evidence="2" type="ORF">ACEZDE_15300</name>
</gene>
<dbReference type="InterPro" id="IPR051531">
    <property type="entry name" value="N-acetyltransferase"/>
</dbReference>
<keyword evidence="2" id="KW-0808">Transferase</keyword>
<comment type="caution">
    <text evidence="2">The sequence shown here is derived from an EMBL/GenBank/DDBJ whole genome shotgun (WGS) entry which is preliminary data.</text>
</comment>
<dbReference type="Pfam" id="PF13302">
    <property type="entry name" value="Acetyltransf_3"/>
    <property type="match status" value="1"/>
</dbReference>
<reference evidence="2 3" key="1">
    <citation type="submission" date="2024-09" db="EMBL/GenBank/DDBJ databases">
        <authorList>
            <person name="Lee S.D."/>
        </authorList>
    </citation>
    <scope>NUCLEOTIDE SEQUENCE [LARGE SCALE GENOMIC DNA]</scope>
    <source>
        <strain evidence="2 3">N8-3</strain>
    </source>
</reference>
<accession>A0ABV6VWW8</accession>
<sequence length="202" mass="22419">MDTYLETERMTLRRFTRADVDDLVVLHGDASVMRCIDNGRPVPRAVVEQQQLPGILREYDELPVGLGCLAAVEKASGNFLGWLSLRPATSVGLTGGTELGYRMLPSAWGLGYATEGARALVHYAFTELGVDRVVATTMTVNTASRRVMEKAGLRLTRTFFEQWPEPIEGAEHGDVEYALTREIWTRQHDAAHPQGAEFGRLE</sequence>
<dbReference type="GO" id="GO:0016746">
    <property type="term" value="F:acyltransferase activity"/>
    <property type="evidence" value="ECO:0007669"/>
    <property type="project" value="UniProtKB-KW"/>
</dbReference>
<feature type="domain" description="N-acetyltransferase" evidence="1">
    <location>
        <begin position="10"/>
        <end position="182"/>
    </location>
</feature>
<dbReference type="SUPFAM" id="SSF55729">
    <property type="entry name" value="Acyl-CoA N-acyltransferases (Nat)"/>
    <property type="match status" value="1"/>
</dbReference>
<dbReference type="EMBL" id="JBHFAB010000010">
    <property type="protein sequence ID" value="MFC1417997.1"/>
    <property type="molecule type" value="Genomic_DNA"/>
</dbReference>
<dbReference type="PANTHER" id="PTHR43792:SF1">
    <property type="entry name" value="N-ACETYLTRANSFERASE DOMAIN-CONTAINING PROTEIN"/>
    <property type="match status" value="1"/>
</dbReference>
<evidence type="ECO:0000313" key="2">
    <source>
        <dbReference type="EMBL" id="MFC1417997.1"/>
    </source>
</evidence>
<evidence type="ECO:0000259" key="1">
    <source>
        <dbReference type="PROSITE" id="PS51186"/>
    </source>
</evidence>
<dbReference type="InterPro" id="IPR016181">
    <property type="entry name" value="Acyl_CoA_acyltransferase"/>
</dbReference>
<keyword evidence="2" id="KW-0012">Acyltransferase</keyword>
<dbReference type="EC" id="2.3.-.-" evidence="2"/>
<proteinExistence type="predicted"/>
<dbReference type="PROSITE" id="PS51186">
    <property type="entry name" value="GNAT"/>
    <property type="match status" value="1"/>
</dbReference>
<organism evidence="2 3">
    <name type="scientific">Streptacidiphilus cavernicola</name>
    <dbReference type="NCBI Taxonomy" id="3342716"/>
    <lineage>
        <taxon>Bacteria</taxon>
        <taxon>Bacillati</taxon>
        <taxon>Actinomycetota</taxon>
        <taxon>Actinomycetes</taxon>
        <taxon>Kitasatosporales</taxon>
        <taxon>Streptomycetaceae</taxon>
        <taxon>Streptacidiphilus</taxon>
    </lineage>
</organism>
<dbReference type="InterPro" id="IPR000182">
    <property type="entry name" value="GNAT_dom"/>
</dbReference>
<dbReference type="Proteomes" id="UP001592531">
    <property type="component" value="Unassembled WGS sequence"/>
</dbReference>
<keyword evidence="3" id="KW-1185">Reference proteome</keyword>
<evidence type="ECO:0000313" key="3">
    <source>
        <dbReference type="Proteomes" id="UP001592531"/>
    </source>
</evidence>